<evidence type="ECO:0000313" key="10">
    <source>
        <dbReference type="Proteomes" id="UP000274593"/>
    </source>
</evidence>
<dbReference type="RefSeq" id="WP_125067846.1">
    <property type="nucleotide sequence ID" value="NZ_CP032548.1"/>
</dbReference>
<keyword evidence="7" id="KW-0479">Metal-binding</keyword>
<dbReference type="CDD" id="cd00377">
    <property type="entry name" value="ICL_PEPM"/>
    <property type="match status" value="1"/>
</dbReference>
<dbReference type="GO" id="GO:0004451">
    <property type="term" value="F:isocitrate lyase activity"/>
    <property type="evidence" value="ECO:0007669"/>
    <property type="project" value="UniProtKB-EC"/>
</dbReference>
<dbReference type="InterPro" id="IPR015813">
    <property type="entry name" value="Pyrv/PenolPyrv_kinase-like_dom"/>
</dbReference>
<organism evidence="9 10">
    <name type="scientific">Tenacibaculum singaporense</name>
    <dbReference type="NCBI Taxonomy" id="2358479"/>
    <lineage>
        <taxon>Bacteria</taxon>
        <taxon>Pseudomonadati</taxon>
        <taxon>Bacteroidota</taxon>
        <taxon>Flavobacteriia</taxon>
        <taxon>Flavobacteriales</taxon>
        <taxon>Flavobacteriaceae</taxon>
        <taxon>Tenacibaculum</taxon>
    </lineage>
</organism>
<evidence type="ECO:0000313" key="9">
    <source>
        <dbReference type="EMBL" id="AZJ36100.1"/>
    </source>
</evidence>
<gene>
    <name evidence="9" type="ORF">D6T69_11395</name>
</gene>
<dbReference type="InterPro" id="IPR040442">
    <property type="entry name" value="Pyrv_kinase-like_dom_sf"/>
</dbReference>
<evidence type="ECO:0000256" key="5">
    <source>
        <dbReference type="ARBA" id="ARBA00031921"/>
    </source>
</evidence>
<dbReference type="NCBIfam" id="NF005074">
    <property type="entry name" value="PRK06498.1"/>
    <property type="match status" value="1"/>
</dbReference>
<keyword evidence="7" id="KW-0460">Magnesium</keyword>
<evidence type="ECO:0000256" key="6">
    <source>
        <dbReference type="PIRSR" id="PIRSR001362-1"/>
    </source>
</evidence>
<dbReference type="Pfam" id="PF00463">
    <property type="entry name" value="ICL"/>
    <property type="match status" value="3"/>
</dbReference>
<dbReference type="GO" id="GO:0019752">
    <property type="term" value="P:carboxylic acid metabolic process"/>
    <property type="evidence" value="ECO:0007669"/>
    <property type="project" value="InterPro"/>
</dbReference>
<dbReference type="GO" id="GO:0046872">
    <property type="term" value="F:metal ion binding"/>
    <property type="evidence" value="ECO:0007669"/>
    <property type="project" value="UniProtKB-KW"/>
</dbReference>
<dbReference type="Proteomes" id="UP000274593">
    <property type="component" value="Chromosome"/>
</dbReference>
<dbReference type="AlphaFoldDB" id="A0A3Q8RSX1"/>
<dbReference type="Gene3D" id="3.20.20.60">
    <property type="entry name" value="Phosphoenolpyruvate-binding domains"/>
    <property type="match status" value="1"/>
</dbReference>
<dbReference type="PANTHER" id="PTHR21631:SF3">
    <property type="entry name" value="BIFUNCTIONAL GLYOXYLATE CYCLE PROTEIN"/>
    <property type="match status" value="1"/>
</dbReference>
<proteinExistence type="predicted"/>
<dbReference type="PANTHER" id="PTHR21631">
    <property type="entry name" value="ISOCITRATE LYASE/MALATE SYNTHASE"/>
    <property type="match status" value="1"/>
</dbReference>
<dbReference type="KEGG" id="tsig:D6T69_11395"/>
<dbReference type="EMBL" id="CP032548">
    <property type="protein sequence ID" value="AZJ36100.1"/>
    <property type="molecule type" value="Genomic_DNA"/>
</dbReference>
<evidence type="ECO:0000256" key="1">
    <source>
        <dbReference type="ARBA" id="ARBA00017446"/>
    </source>
</evidence>
<feature type="binding site" evidence="7">
    <location>
        <position position="180"/>
    </location>
    <ligand>
        <name>Mg(2+)</name>
        <dbReference type="ChEBI" id="CHEBI:18420"/>
    </ligand>
</feature>
<dbReference type="PIRSF" id="PIRSF001362">
    <property type="entry name" value="Isocit_lyase"/>
    <property type="match status" value="1"/>
</dbReference>
<keyword evidence="10" id="KW-1185">Reference proteome</keyword>
<keyword evidence="2 9" id="KW-0456">Lyase</keyword>
<feature type="region of interest" description="Disordered" evidence="8">
    <location>
        <begin position="518"/>
        <end position="543"/>
    </location>
</feature>
<evidence type="ECO:0000256" key="4">
    <source>
        <dbReference type="ARBA" id="ARBA00031022"/>
    </source>
</evidence>
<evidence type="ECO:0000256" key="7">
    <source>
        <dbReference type="PIRSR" id="PIRSR001362-3"/>
    </source>
</evidence>
<dbReference type="InterPro" id="IPR006254">
    <property type="entry name" value="Isocitrate_lyase"/>
</dbReference>
<dbReference type="InterPro" id="IPR039556">
    <property type="entry name" value="ICL/PEPM"/>
</dbReference>
<comment type="catalytic activity">
    <reaction evidence="3">
        <text>D-threo-isocitrate = glyoxylate + succinate</text>
        <dbReference type="Rhea" id="RHEA:13245"/>
        <dbReference type="ChEBI" id="CHEBI:15562"/>
        <dbReference type="ChEBI" id="CHEBI:30031"/>
        <dbReference type="ChEBI" id="CHEBI:36655"/>
        <dbReference type="EC" id="4.1.3.1"/>
    </reaction>
</comment>
<feature type="active site" description="Proton acceptor" evidence="6">
    <location>
        <position position="218"/>
    </location>
</feature>
<reference evidence="9 10" key="1">
    <citation type="submission" date="2018-09" db="EMBL/GenBank/DDBJ databases">
        <title>Insights into the microbiota of Asian seabass (Lates calcarifer) with tenacibaculosis symptoms and description of sp. nov. Tenacibaculum singaporense.</title>
        <authorList>
            <person name="Miyake S."/>
            <person name="Soh M."/>
            <person name="Azman M.N."/>
            <person name="Ngoh S.Y."/>
            <person name="Orban L."/>
        </authorList>
    </citation>
    <scope>NUCLEOTIDE SEQUENCE [LARGE SCALE GENOMIC DNA]</scope>
    <source>
        <strain evidence="9 10">DSM 106434</strain>
    </source>
</reference>
<evidence type="ECO:0000256" key="3">
    <source>
        <dbReference type="ARBA" id="ARBA00023531"/>
    </source>
</evidence>
<accession>A0A3Q8RSX1</accession>
<evidence type="ECO:0000256" key="8">
    <source>
        <dbReference type="SAM" id="MobiDB-lite"/>
    </source>
</evidence>
<protein>
    <recommendedName>
        <fullName evidence="1">Isocitrate lyase</fullName>
    </recommendedName>
    <alternativeName>
        <fullName evidence="4">Isocitrase</fullName>
    </alternativeName>
    <alternativeName>
        <fullName evidence="5">Isocitratase</fullName>
    </alternativeName>
</protein>
<sequence>MKNLAHANYSSALQTVKELKKKFGATWNSVSPENAARMVAQNRFKTGLDIARYTATIMREDMEAYDADSSNYTQSLGCWHGFVAQQKMIAVKKHHKTTSKRYLYLSGWMVAALRSEFGPLPDQSMHEKTAIPALIEEIYDFLRQADAIELNDLFRRLENGEDVQSEIDNFETHIVPIIADIDAGFGNEEATYLLAKKMIQAGACAIQIENQVSDAKQCGHQDGKVTVPHEDFIAKLNAIRYAFLELGVEDGVIVARTDSEGAGLTQKLPVSQEPGDLASQYLAFVEAQEITIDEAKEDDVLLKRDGKLVRPVRLANGLYKFREGTNIDRVVLDCITSLQNGADLLWIETPTPHVGQIANMVNRVRAVVPNAKLVYNNSPSFNWTLNFRNQVYDEMVAEGENMTGYDRNNLMNAAYDGTELCYRADEKIRTFQLDGAREAGIFHHLITLPTYHTTALHMNDLTEGYFGEDGMLAYVRGVQRQEIRKGVSCVKHQRMAGSDLGDDHKTFFAGDKALKAGGEKNTSNQFEAGAKDKRLEEESAVAV</sequence>
<comment type="cofactor">
    <cofactor evidence="7">
        <name>Mg(2+)</name>
        <dbReference type="ChEBI" id="CHEBI:18420"/>
    </cofactor>
    <text evidence="7">Can also use Mn(2+) ion.</text>
</comment>
<evidence type="ECO:0000256" key="2">
    <source>
        <dbReference type="ARBA" id="ARBA00023239"/>
    </source>
</evidence>
<dbReference type="SUPFAM" id="SSF51621">
    <property type="entry name" value="Phosphoenolpyruvate/pyruvate domain"/>
    <property type="match status" value="1"/>
</dbReference>
<name>A0A3Q8RSX1_9FLAO</name>